<evidence type="ECO:0000313" key="2">
    <source>
        <dbReference type="Proteomes" id="UP000076584"/>
    </source>
</evidence>
<gene>
    <name evidence="1" type="ORF">CI238_08943</name>
</gene>
<organism evidence="1 2">
    <name type="scientific">Colletotrichum incanum</name>
    <name type="common">Soybean anthracnose fungus</name>
    <dbReference type="NCBI Taxonomy" id="1573173"/>
    <lineage>
        <taxon>Eukaryota</taxon>
        <taxon>Fungi</taxon>
        <taxon>Dikarya</taxon>
        <taxon>Ascomycota</taxon>
        <taxon>Pezizomycotina</taxon>
        <taxon>Sordariomycetes</taxon>
        <taxon>Hypocreomycetidae</taxon>
        <taxon>Glomerellales</taxon>
        <taxon>Glomerellaceae</taxon>
        <taxon>Colletotrichum</taxon>
        <taxon>Colletotrichum spaethianum species complex</taxon>
    </lineage>
</organism>
<dbReference type="InterPro" id="IPR032710">
    <property type="entry name" value="NTF2-like_dom_sf"/>
</dbReference>
<dbReference type="Gene3D" id="3.10.450.50">
    <property type="match status" value="1"/>
</dbReference>
<dbReference type="Proteomes" id="UP000076584">
    <property type="component" value="Unassembled WGS sequence"/>
</dbReference>
<name>A0A161WGD7_COLIC</name>
<dbReference type="EMBL" id="LFIW01001098">
    <property type="protein sequence ID" value="KZL83558.1"/>
    <property type="molecule type" value="Genomic_DNA"/>
</dbReference>
<dbReference type="SUPFAM" id="SSF54427">
    <property type="entry name" value="NTF2-like"/>
    <property type="match status" value="1"/>
</dbReference>
<keyword evidence="2" id="KW-1185">Reference proteome</keyword>
<reference evidence="1 2" key="1">
    <citation type="submission" date="2015-06" db="EMBL/GenBank/DDBJ databases">
        <title>Survival trade-offs in plant roots during colonization by closely related pathogenic and mutualistic fungi.</title>
        <authorList>
            <person name="Hacquard S."/>
            <person name="Kracher B."/>
            <person name="Hiruma K."/>
            <person name="Weinman A."/>
            <person name="Muench P."/>
            <person name="Garrido Oter R."/>
            <person name="Ver Loren van Themaat E."/>
            <person name="Dallerey J.-F."/>
            <person name="Damm U."/>
            <person name="Henrissat B."/>
            <person name="Lespinet O."/>
            <person name="Thon M."/>
            <person name="Kemen E."/>
            <person name="McHardy A.C."/>
            <person name="Schulze-Lefert P."/>
            <person name="O'Connell R.J."/>
        </authorList>
    </citation>
    <scope>NUCLEOTIDE SEQUENCE [LARGE SCALE GENOMIC DNA]</scope>
    <source>
        <strain evidence="1 2">MAFF 238704</strain>
    </source>
</reference>
<comment type="caution">
    <text evidence="1">The sequence shown here is derived from an EMBL/GenBank/DDBJ whole genome shotgun (WGS) entry which is preliminary data.</text>
</comment>
<dbReference type="AlphaFoldDB" id="A0A161WGD7"/>
<evidence type="ECO:0000313" key="1">
    <source>
        <dbReference type="EMBL" id="KZL83558.1"/>
    </source>
</evidence>
<accession>A0A161WGD7</accession>
<protein>
    <submittedName>
        <fullName evidence="1">Ntf2-like protein</fullName>
    </submittedName>
</protein>
<proteinExistence type="predicted"/>
<sequence>MCDYSKQLYHFDSTVKQMTSIPNTPAEVLAWLQRSHDVHDSLQVTDFHKVYSQNAQVKFANYPITVGLDAIKEAFVPTFDQLTYMKHTTRHADKVGDRIWLAVDITYRVKDDLEHEDINVPASGLVTLVTEGGDAGKIKRFEVFIDQTPVRQRIEAVNNKRLVLSQ</sequence>